<dbReference type="Proteomes" id="UP001396334">
    <property type="component" value="Unassembled WGS sequence"/>
</dbReference>
<keyword evidence="2" id="KW-1185">Reference proteome</keyword>
<organism evidence="1 2">
    <name type="scientific">Hibiscus sabdariffa</name>
    <name type="common">roselle</name>
    <dbReference type="NCBI Taxonomy" id="183260"/>
    <lineage>
        <taxon>Eukaryota</taxon>
        <taxon>Viridiplantae</taxon>
        <taxon>Streptophyta</taxon>
        <taxon>Embryophyta</taxon>
        <taxon>Tracheophyta</taxon>
        <taxon>Spermatophyta</taxon>
        <taxon>Magnoliopsida</taxon>
        <taxon>eudicotyledons</taxon>
        <taxon>Gunneridae</taxon>
        <taxon>Pentapetalae</taxon>
        <taxon>rosids</taxon>
        <taxon>malvids</taxon>
        <taxon>Malvales</taxon>
        <taxon>Malvaceae</taxon>
        <taxon>Malvoideae</taxon>
        <taxon>Hibiscus</taxon>
    </lineage>
</organism>
<gene>
    <name evidence="1" type="ORF">V6N11_043842</name>
</gene>
<dbReference type="EMBL" id="JBBPBN010000023">
    <property type="protein sequence ID" value="KAK9010981.1"/>
    <property type="molecule type" value="Genomic_DNA"/>
</dbReference>
<comment type="caution">
    <text evidence="1">The sequence shown here is derived from an EMBL/GenBank/DDBJ whole genome shotgun (WGS) entry which is preliminary data.</text>
</comment>
<name>A0ABR2RDF7_9ROSI</name>
<sequence length="261" mass="29156">MELGSMGSQSFAPVRVVREGHFLASFSGRVNSLSLEVREVSLERGADSSTKRRTARCLFSSRITYAGSLGEEKQATFAYLPSISIGDNGKSCYQEAYFTKGMERRFPVTFVTVGSHNQAFFLSKGLAAKFSELLKLSREYQMLTVSKVTNFRWTRSQRIQSNNVTSLRLQKRSPTLIVDPKGRTLLLTCYIPTFLHGSTRSSSPVSPFPLSPFLPSKTGRMEYSQVVRHRFLVPTCKGSNPFTPDYEDPIGSVKNDYRGSG</sequence>
<proteinExistence type="predicted"/>
<accession>A0ABR2RDF7</accession>
<protein>
    <submittedName>
        <fullName evidence="1">Uncharacterized protein</fullName>
    </submittedName>
</protein>
<evidence type="ECO:0000313" key="2">
    <source>
        <dbReference type="Proteomes" id="UP001396334"/>
    </source>
</evidence>
<evidence type="ECO:0000313" key="1">
    <source>
        <dbReference type="EMBL" id="KAK9010981.1"/>
    </source>
</evidence>
<reference evidence="1 2" key="1">
    <citation type="journal article" date="2024" name="G3 (Bethesda)">
        <title>Genome assembly of Hibiscus sabdariffa L. provides insights into metabolisms of medicinal natural products.</title>
        <authorList>
            <person name="Kim T."/>
        </authorList>
    </citation>
    <scope>NUCLEOTIDE SEQUENCE [LARGE SCALE GENOMIC DNA]</scope>
    <source>
        <strain evidence="1">TK-2024</strain>
        <tissue evidence="1">Old leaves</tissue>
    </source>
</reference>